<evidence type="ECO:0000313" key="14">
    <source>
        <dbReference type="Proteomes" id="UP000622687"/>
    </source>
</evidence>
<evidence type="ECO:0000256" key="4">
    <source>
        <dbReference type="ARBA" id="ARBA00022692"/>
    </source>
</evidence>
<dbReference type="PROSITE" id="PS50893">
    <property type="entry name" value="ABC_TRANSPORTER_2"/>
    <property type="match status" value="1"/>
</dbReference>
<dbReference type="Pfam" id="PF00005">
    <property type="entry name" value="ABC_tran"/>
    <property type="match status" value="1"/>
</dbReference>
<feature type="region of interest" description="Disordered" evidence="9">
    <location>
        <begin position="1"/>
        <end position="27"/>
    </location>
</feature>
<evidence type="ECO:0000256" key="5">
    <source>
        <dbReference type="ARBA" id="ARBA00022741"/>
    </source>
</evidence>
<keyword evidence="4 10" id="KW-0812">Transmembrane</keyword>
<feature type="domain" description="ABC transporter" evidence="11">
    <location>
        <begin position="373"/>
        <end position="607"/>
    </location>
</feature>
<organism evidence="13 14">
    <name type="scientific">Clostridium aciditolerans</name>
    <dbReference type="NCBI Taxonomy" id="339861"/>
    <lineage>
        <taxon>Bacteria</taxon>
        <taxon>Bacillati</taxon>
        <taxon>Bacillota</taxon>
        <taxon>Clostridia</taxon>
        <taxon>Eubacteriales</taxon>
        <taxon>Clostridiaceae</taxon>
        <taxon>Clostridium</taxon>
    </lineage>
</organism>
<keyword evidence="14" id="KW-1185">Reference proteome</keyword>
<keyword evidence="8 10" id="KW-0472">Membrane</keyword>
<comment type="subcellular location">
    <subcellularLocation>
        <location evidence="1">Cell membrane</location>
        <topology evidence="1">Multi-pass membrane protein</topology>
    </subcellularLocation>
</comment>
<keyword evidence="6 13" id="KW-0067">ATP-binding</keyword>
<dbReference type="Pfam" id="PF00664">
    <property type="entry name" value="ABC_membrane"/>
    <property type="match status" value="1"/>
</dbReference>
<dbReference type="SUPFAM" id="SSF52540">
    <property type="entry name" value="P-loop containing nucleoside triphosphate hydrolases"/>
    <property type="match status" value="1"/>
</dbReference>
<dbReference type="CDD" id="cd03254">
    <property type="entry name" value="ABCC_Glucan_exporter_like"/>
    <property type="match status" value="1"/>
</dbReference>
<name>A0A934M7A7_9CLOT</name>
<dbReference type="GO" id="GO:0016887">
    <property type="term" value="F:ATP hydrolysis activity"/>
    <property type="evidence" value="ECO:0007669"/>
    <property type="project" value="InterPro"/>
</dbReference>
<protein>
    <submittedName>
        <fullName evidence="13">ABC transporter ATP-binding protein</fullName>
    </submittedName>
</protein>
<dbReference type="InterPro" id="IPR003593">
    <property type="entry name" value="AAA+_ATPase"/>
</dbReference>
<evidence type="ECO:0000256" key="1">
    <source>
        <dbReference type="ARBA" id="ARBA00004651"/>
    </source>
</evidence>
<gene>
    <name evidence="13" type="ORF">I6U51_22705</name>
</gene>
<dbReference type="SUPFAM" id="SSF90123">
    <property type="entry name" value="ABC transporter transmembrane region"/>
    <property type="match status" value="1"/>
</dbReference>
<evidence type="ECO:0000256" key="9">
    <source>
        <dbReference type="SAM" id="MobiDB-lite"/>
    </source>
</evidence>
<evidence type="ECO:0000256" key="2">
    <source>
        <dbReference type="ARBA" id="ARBA00022448"/>
    </source>
</evidence>
<dbReference type="FunFam" id="3.40.50.300:FF:000287">
    <property type="entry name" value="Multidrug ABC transporter ATP-binding protein"/>
    <property type="match status" value="1"/>
</dbReference>
<evidence type="ECO:0000259" key="12">
    <source>
        <dbReference type="PROSITE" id="PS50929"/>
    </source>
</evidence>
<evidence type="ECO:0000259" key="11">
    <source>
        <dbReference type="PROSITE" id="PS50893"/>
    </source>
</evidence>
<keyword evidence="5" id="KW-0547">Nucleotide-binding</keyword>
<evidence type="ECO:0000256" key="8">
    <source>
        <dbReference type="ARBA" id="ARBA00023136"/>
    </source>
</evidence>
<proteinExistence type="predicted"/>
<dbReference type="EMBL" id="JAEEGB010000045">
    <property type="protein sequence ID" value="MBI6875488.1"/>
    <property type="molecule type" value="Genomic_DNA"/>
</dbReference>
<dbReference type="PANTHER" id="PTHR43394:SF1">
    <property type="entry name" value="ATP-BINDING CASSETTE SUB-FAMILY B MEMBER 10, MITOCHONDRIAL"/>
    <property type="match status" value="1"/>
</dbReference>
<dbReference type="GO" id="GO:0005886">
    <property type="term" value="C:plasma membrane"/>
    <property type="evidence" value="ECO:0007669"/>
    <property type="project" value="UniProtKB-SubCell"/>
</dbReference>
<dbReference type="Proteomes" id="UP000622687">
    <property type="component" value="Unassembled WGS sequence"/>
</dbReference>
<dbReference type="PANTHER" id="PTHR43394">
    <property type="entry name" value="ATP-DEPENDENT PERMEASE MDL1, MITOCHONDRIAL"/>
    <property type="match status" value="1"/>
</dbReference>
<evidence type="ECO:0000256" key="6">
    <source>
        <dbReference type="ARBA" id="ARBA00022840"/>
    </source>
</evidence>
<dbReference type="InterPro" id="IPR036640">
    <property type="entry name" value="ABC1_TM_sf"/>
</dbReference>
<feature type="transmembrane region" description="Helical" evidence="10">
    <location>
        <begin position="44"/>
        <end position="64"/>
    </location>
</feature>
<feature type="transmembrane region" description="Helical" evidence="10">
    <location>
        <begin position="197"/>
        <end position="215"/>
    </location>
</feature>
<dbReference type="Gene3D" id="1.20.1560.10">
    <property type="entry name" value="ABC transporter type 1, transmembrane domain"/>
    <property type="match status" value="1"/>
</dbReference>
<dbReference type="InterPro" id="IPR011527">
    <property type="entry name" value="ABC1_TM_dom"/>
</dbReference>
<feature type="transmembrane region" description="Helical" evidence="10">
    <location>
        <begin position="172"/>
        <end position="191"/>
    </location>
</feature>
<dbReference type="RefSeq" id="WP_211144831.1">
    <property type="nucleotide sequence ID" value="NZ_JAEEGB010000045.1"/>
</dbReference>
<dbReference type="PROSITE" id="PS50929">
    <property type="entry name" value="ABC_TM1F"/>
    <property type="match status" value="1"/>
</dbReference>
<dbReference type="FunFam" id="1.20.1560.10:FF:000011">
    <property type="entry name" value="Multidrug ABC transporter ATP-binding protein"/>
    <property type="match status" value="1"/>
</dbReference>
<dbReference type="Gene3D" id="3.40.50.300">
    <property type="entry name" value="P-loop containing nucleotide triphosphate hydrolases"/>
    <property type="match status" value="1"/>
</dbReference>
<comment type="caution">
    <text evidence="13">The sequence shown here is derived from an EMBL/GenBank/DDBJ whole genome shotgun (WGS) entry which is preliminary data.</text>
</comment>
<dbReference type="InterPro" id="IPR027417">
    <property type="entry name" value="P-loop_NTPase"/>
</dbReference>
<dbReference type="GO" id="GO:0005524">
    <property type="term" value="F:ATP binding"/>
    <property type="evidence" value="ECO:0007669"/>
    <property type="project" value="UniProtKB-KW"/>
</dbReference>
<sequence>MPRGFGGGGFSQGSSGKRFRTDEKNYKKGDRESTKKLIKYVGPYWKYFLLSLTLILVVSAAQLARPYIVKIVIDDYIRKGLSGALTANQCEAGIKFLGLIYLVLMLIEFILSYFQTYILERTAKKIIMNLRQQVFSHIQKLPISYFDKNPIGKIVTRVTNDTDSLNDMFTDVVIGFLQNVFIMIGIVLVMISLDLKLTVICLLVTPLMFGVTLLFKKRARRIFGEIRNKLSSINGFLSEHISGMKIIQIFNMENKKYNEFQNINEEYYNANLKQIILFGVFRPFMDVVKTLSLALILFYGGTRLIKGTIEVGTLYAFINYINRLFQPIIELTDQYNTYQSSMVSSERIFGILDEKIEDQHSDGCNLNKAKGEIEFKNVWFAYESENWILKNLSFKILPGQSVSFVGATGAGKTSIINLLCGFYENQKGEILIDGINIKDIKTEELRRNIGLVLQDVFLFAGDIETNIKLFNKEISLEDVKKAAQHVNADYFIENFDDGYKHKINEKGTTLSMGQRQLISFARALVFNTSILVMDEATSNIDTETETIIQEALEKLMKNRTTIAVAHRLSTIKKSDTVIVLHKGEIKEIGNHKELMAKKGFYYSLYKLQYENL</sequence>
<evidence type="ECO:0000256" key="7">
    <source>
        <dbReference type="ARBA" id="ARBA00022989"/>
    </source>
</evidence>
<keyword evidence="7 10" id="KW-1133">Transmembrane helix</keyword>
<reference evidence="13" key="1">
    <citation type="submission" date="2020-12" db="EMBL/GenBank/DDBJ databases">
        <title>Clostridium thailandense sp. nov., a novel acetogenic bacterium isolated from peat land soil in Thailand.</title>
        <authorList>
            <person name="Chaikitkaew S."/>
            <person name="Birkeland N.K."/>
        </authorList>
    </citation>
    <scope>NUCLEOTIDE SEQUENCE</scope>
    <source>
        <strain evidence="13">DSM 17425</strain>
    </source>
</reference>
<evidence type="ECO:0000313" key="13">
    <source>
        <dbReference type="EMBL" id="MBI6875488.1"/>
    </source>
</evidence>
<evidence type="ECO:0000256" key="3">
    <source>
        <dbReference type="ARBA" id="ARBA00022475"/>
    </source>
</evidence>
<dbReference type="SMART" id="SM00382">
    <property type="entry name" value="AAA"/>
    <property type="match status" value="1"/>
</dbReference>
<dbReference type="AlphaFoldDB" id="A0A934M7A7"/>
<dbReference type="CDD" id="cd18544">
    <property type="entry name" value="ABC_6TM_TmrA_like"/>
    <property type="match status" value="1"/>
</dbReference>
<keyword evidence="3" id="KW-1003">Cell membrane</keyword>
<dbReference type="InterPro" id="IPR003439">
    <property type="entry name" value="ABC_transporter-like_ATP-bd"/>
</dbReference>
<dbReference type="InterPro" id="IPR039421">
    <property type="entry name" value="Type_1_exporter"/>
</dbReference>
<dbReference type="GO" id="GO:0015421">
    <property type="term" value="F:ABC-type oligopeptide transporter activity"/>
    <property type="evidence" value="ECO:0007669"/>
    <property type="project" value="TreeGrafter"/>
</dbReference>
<evidence type="ECO:0000256" key="10">
    <source>
        <dbReference type="SAM" id="Phobius"/>
    </source>
</evidence>
<feature type="compositionally biased region" description="Gly residues" evidence="9">
    <location>
        <begin position="1"/>
        <end position="11"/>
    </location>
</feature>
<feature type="transmembrane region" description="Helical" evidence="10">
    <location>
        <begin position="99"/>
        <end position="119"/>
    </location>
</feature>
<accession>A0A934M7A7</accession>
<feature type="domain" description="ABC transmembrane type-1" evidence="12">
    <location>
        <begin position="49"/>
        <end position="340"/>
    </location>
</feature>
<keyword evidence="2" id="KW-0813">Transport</keyword>